<dbReference type="EMBL" id="JAUIQD010000007">
    <property type="protein sequence ID" value="KAK3344191.1"/>
    <property type="molecule type" value="Genomic_DNA"/>
</dbReference>
<keyword evidence="1" id="KW-0472">Membrane</keyword>
<keyword evidence="1" id="KW-0812">Transmembrane</keyword>
<comment type="caution">
    <text evidence="2">The sequence shown here is derived from an EMBL/GenBank/DDBJ whole genome shotgun (WGS) entry which is preliminary data.</text>
</comment>
<keyword evidence="1" id="KW-1133">Transmembrane helix</keyword>
<dbReference type="AlphaFoldDB" id="A0AAJ0M9N5"/>
<reference evidence="2" key="1">
    <citation type="journal article" date="2023" name="Mol. Phylogenet. Evol.">
        <title>Genome-scale phylogeny and comparative genomics of the fungal order Sordariales.</title>
        <authorList>
            <person name="Hensen N."/>
            <person name="Bonometti L."/>
            <person name="Westerberg I."/>
            <person name="Brannstrom I.O."/>
            <person name="Guillou S."/>
            <person name="Cros-Aarteil S."/>
            <person name="Calhoun S."/>
            <person name="Haridas S."/>
            <person name="Kuo A."/>
            <person name="Mondo S."/>
            <person name="Pangilinan J."/>
            <person name="Riley R."/>
            <person name="LaButti K."/>
            <person name="Andreopoulos B."/>
            <person name="Lipzen A."/>
            <person name="Chen C."/>
            <person name="Yan M."/>
            <person name="Daum C."/>
            <person name="Ng V."/>
            <person name="Clum A."/>
            <person name="Steindorff A."/>
            <person name="Ohm R.A."/>
            <person name="Martin F."/>
            <person name="Silar P."/>
            <person name="Natvig D.O."/>
            <person name="Lalanne C."/>
            <person name="Gautier V."/>
            <person name="Ament-Velasquez S.L."/>
            <person name="Kruys A."/>
            <person name="Hutchinson M.I."/>
            <person name="Powell A.J."/>
            <person name="Barry K."/>
            <person name="Miller A.N."/>
            <person name="Grigoriev I.V."/>
            <person name="Debuchy R."/>
            <person name="Gladieux P."/>
            <person name="Hiltunen Thoren M."/>
            <person name="Johannesson H."/>
        </authorList>
    </citation>
    <scope>NUCLEOTIDE SEQUENCE</scope>
    <source>
        <strain evidence="2">CBS 955.72</strain>
    </source>
</reference>
<organism evidence="2 3">
    <name type="scientific">Lasiosphaeria hispida</name>
    <dbReference type="NCBI Taxonomy" id="260671"/>
    <lineage>
        <taxon>Eukaryota</taxon>
        <taxon>Fungi</taxon>
        <taxon>Dikarya</taxon>
        <taxon>Ascomycota</taxon>
        <taxon>Pezizomycotina</taxon>
        <taxon>Sordariomycetes</taxon>
        <taxon>Sordariomycetidae</taxon>
        <taxon>Sordariales</taxon>
        <taxon>Lasiosphaeriaceae</taxon>
        <taxon>Lasiosphaeria</taxon>
    </lineage>
</organism>
<reference evidence="2" key="2">
    <citation type="submission" date="2023-06" db="EMBL/GenBank/DDBJ databases">
        <authorList>
            <consortium name="Lawrence Berkeley National Laboratory"/>
            <person name="Haridas S."/>
            <person name="Hensen N."/>
            <person name="Bonometti L."/>
            <person name="Westerberg I."/>
            <person name="Brannstrom I.O."/>
            <person name="Guillou S."/>
            <person name="Cros-Aarteil S."/>
            <person name="Calhoun S."/>
            <person name="Kuo A."/>
            <person name="Mondo S."/>
            <person name="Pangilinan J."/>
            <person name="Riley R."/>
            <person name="Labutti K."/>
            <person name="Andreopoulos B."/>
            <person name="Lipzen A."/>
            <person name="Chen C."/>
            <person name="Yanf M."/>
            <person name="Daum C."/>
            <person name="Ng V."/>
            <person name="Clum A."/>
            <person name="Steindorff A."/>
            <person name="Ohm R."/>
            <person name="Martin F."/>
            <person name="Silar P."/>
            <person name="Natvig D."/>
            <person name="Lalanne C."/>
            <person name="Gautier V."/>
            <person name="Ament-Velasquez S.L."/>
            <person name="Kruys A."/>
            <person name="Hutchinson M.I."/>
            <person name="Powell A.J."/>
            <person name="Barry K."/>
            <person name="Miller A.N."/>
            <person name="Grigoriev I.V."/>
            <person name="Debuchy R."/>
            <person name="Gladieux P."/>
            <person name="Thoren M.H."/>
            <person name="Johannesson H."/>
        </authorList>
    </citation>
    <scope>NUCLEOTIDE SEQUENCE</scope>
    <source>
        <strain evidence="2">CBS 955.72</strain>
    </source>
</reference>
<accession>A0AAJ0M9N5</accession>
<proteinExistence type="predicted"/>
<gene>
    <name evidence="2" type="ORF">B0T25DRAFT_320392</name>
</gene>
<dbReference type="Proteomes" id="UP001275084">
    <property type="component" value="Unassembled WGS sequence"/>
</dbReference>
<name>A0AAJ0M9N5_9PEZI</name>
<protein>
    <recommendedName>
        <fullName evidence="4">Transmembrane protein</fullName>
    </recommendedName>
</protein>
<feature type="transmembrane region" description="Helical" evidence="1">
    <location>
        <begin position="38"/>
        <end position="59"/>
    </location>
</feature>
<evidence type="ECO:0008006" key="4">
    <source>
        <dbReference type="Google" id="ProtNLM"/>
    </source>
</evidence>
<sequence length="222" mass="23970">MYTVHGFFALASLAAVETTLKGARICPSSKLLSVGQMMAIVVASATIIRGLFIFVRMFIAQREGFVNLFQVQVSWPLSLDVAATSFFGPKPTYRLVPKFQDRLTGGAQSPDSHNGTAPRADCQIRLGSILRSSTNVDSIIDVINAPGNTTRTTERNLNEKAPPQDLVLDYVARDRSVSIEEIETATFDPTREQVNECISNIDTAGTVSLRTGSSRSKGSGGV</sequence>
<evidence type="ECO:0000313" key="3">
    <source>
        <dbReference type="Proteomes" id="UP001275084"/>
    </source>
</evidence>
<evidence type="ECO:0000256" key="1">
    <source>
        <dbReference type="SAM" id="Phobius"/>
    </source>
</evidence>
<keyword evidence="3" id="KW-1185">Reference proteome</keyword>
<evidence type="ECO:0000313" key="2">
    <source>
        <dbReference type="EMBL" id="KAK3344191.1"/>
    </source>
</evidence>